<dbReference type="eggNOG" id="COG0842">
    <property type="taxonomic scope" value="Bacteria"/>
</dbReference>
<accession>F5ZA99</accession>
<dbReference type="InterPro" id="IPR047817">
    <property type="entry name" value="ABC2_TM_bact-type"/>
</dbReference>
<evidence type="ECO:0000256" key="7">
    <source>
        <dbReference type="SAM" id="MobiDB-lite"/>
    </source>
</evidence>
<dbReference type="NCBIfam" id="TIGR03861">
    <property type="entry name" value="phenyl_ABC_PedC"/>
    <property type="match status" value="1"/>
</dbReference>
<keyword evidence="3 6" id="KW-0812">Transmembrane</keyword>
<evidence type="ECO:0000313" key="9">
    <source>
        <dbReference type="EMBL" id="AEF01790.1"/>
    </source>
</evidence>
<evidence type="ECO:0000259" key="8">
    <source>
        <dbReference type="PROSITE" id="PS51012"/>
    </source>
</evidence>
<dbReference type="Pfam" id="PF01061">
    <property type="entry name" value="ABC2_membrane"/>
    <property type="match status" value="1"/>
</dbReference>
<dbReference type="PIRSF" id="PIRSF006648">
    <property type="entry name" value="DrrB"/>
    <property type="match status" value="1"/>
</dbReference>
<dbReference type="PRINTS" id="PR00164">
    <property type="entry name" value="ABC2TRNSPORT"/>
</dbReference>
<sequence>MYWRCFVGVLNREMLKFWQQRSRLLSALVRPLLWLFVFAAGFRSALGLSMIPPYETYILYEEYIVPGLAAMIVLFNSMQSSLSMVYDREMGSMKVLLMSPVPRSFLLCSKLVANTLVSAIQVYLFFCFALLVDVQLPLMGYVYALPIIALLSIFLGSLGLLLANSIKQLENFAGVMNFVIFPMFFLSSALYPLWKMQEASEWLYKVCAFNPFTSGVELLRFGLYEKLAAKELVIVLVLTLITFTFAVRSFRPKPAASFSTSSSGNSGNSGAGNKGAGNKGIGNKSDGKKQRIKANQQGRP</sequence>
<evidence type="ECO:0000313" key="10">
    <source>
        <dbReference type="Proteomes" id="UP000000683"/>
    </source>
</evidence>
<feature type="transmembrane region" description="Helical" evidence="6">
    <location>
        <begin position="227"/>
        <end position="247"/>
    </location>
</feature>
<evidence type="ECO:0000256" key="4">
    <source>
        <dbReference type="ARBA" id="ARBA00022989"/>
    </source>
</evidence>
<protein>
    <recommendedName>
        <fullName evidence="6">Transport permease protein</fullName>
    </recommendedName>
</protein>
<feature type="transmembrane region" description="Helical" evidence="6">
    <location>
        <begin position="138"/>
        <end position="163"/>
    </location>
</feature>
<dbReference type="Proteomes" id="UP000000683">
    <property type="component" value="Chromosome"/>
</dbReference>
<dbReference type="InterPro" id="IPR022403">
    <property type="entry name" value="Alc_ABC_transptr_permease"/>
</dbReference>
<organism evidence="9 10">
    <name type="scientific">Alteromonas naphthalenivorans</name>
    <dbReference type="NCBI Taxonomy" id="715451"/>
    <lineage>
        <taxon>Bacteria</taxon>
        <taxon>Pseudomonadati</taxon>
        <taxon>Pseudomonadota</taxon>
        <taxon>Gammaproteobacteria</taxon>
        <taxon>Alteromonadales</taxon>
        <taxon>Alteromonadaceae</taxon>
        <taxon>Alteromonas/Salinimonas group</taxon>
        <taxon>Alteromonas</taxon>
    </lineage>
</organism>
<dbReference type="PROSITE" id="PS51012">
    <property type="entry name" value="ABC_TM2"/>
    <property type="match status" value="1"/>
</dbReference>
<evidence type="ECO:0000256" key="1">
    <source>
        <dbReference type="ARBA" id="ARBA00004141"/>
    </source>
</evidence>
<evidence type="ECO:0000256" key="2">
    <source>
        <dbReference type="ARBA" id="ARBA00007783"/>
    </source>
</evidence>
<feature type="region of interest" description="Disordered" evidence="7">
    <location>
        <begin position="255"/>
        <end position="300"/>
    </location>
</feature>
<comment type="subcellular location">
    <subcellularLocation>
        <location evidence="6">Cell inner membrane</location>
        <topology evidence="6">Multi-pass membrane protein</topology>
    </subcellularLocation>
    <subcellularLocation>
        <location evidence="1">Membrane</location>
        <topology evidence="1">Multi-pass membrane protein</topology>
    </subcellularLocation>
</comment>
<feature type="compositionally biased region" description="Gly residues" evidence="7">
    <location>
        <begin position="267"/>
        <end position="280"/>
    </location>
</feature>
<dbReference type="GO" id="GO:0043190">
    <property type="term" value="C:ATP-binding cassette (ABC) transporter complex"/>
    <property type="evidence" value="ECO:0007669"/>
    <property type="project" value="InterPro"/>
</dbReference>
<dbReference type="HOGENOM" id="CLU_039483_2_3_6"/>
<dbReference type="InterPro" id="IPR000412">
    <property type="entry name" value="ABC_2_transport"/>
</dbReference>
<dbReference type="PANTHER" id="PTHR43229">
    <property type="entry name" value="NODULATION PROTEIN J"/>
    <property type="match status" value="1"/>
</dbReference>
<feature type="domain" description="ABC transmembrane type-2" evidence="8">
    <location>
        <begin position="22"/>
        <end position="253"/>
    </location>
</feature>
<gene>
    <name evidence="9" type="ordered locus">ambt_01175</name>
</gene>
<feature type="transmembrane region" description="Helical" evidence="6">
    <location>
        <begin position="107"/>
        <end position="132"/>
    </location>
</feature>
<comment type="caution">
    <text evidence="6">Lacks conserved residue(s) required for the propagation of feature annotation.</text>
</comment>
<keyword evidence="10" id="KW-1185">Reference proteome</keyword>
<dbReference type="InterPro" id="IPR013525">
    <property type="entry name" value="ABC2_TM"/>
</dbReference>
<name>F5ZA99_ALTNA</name>
<dbReference type="InterPro" id="IPR051784">
    <property type="entry name" value="Nod_factor_ABC_transporter"/>
</dbReference>
<evidence type="ECO:0000256" key="5">
    <source>
        <dbReference type="ARBA" id="ARBA00023136"/>
    </source>
</evidence>
<keyword evidence="6" id="KW-1003">Cell membrane</keyword>
<keyword evidence="5 6" id="KW-0472">Membrane</keyword>
<evidence type="ECO:0000256" key="3">
    <source>
        <dbReference type="ARBA" id="ARBA00022692"/>
    </source>
</evidence>
<feature type="transmembrane region" description="Helical" evidence="6">
    <location>
        <begin position="63"/>
        <end position="86"/>
    </location>
</feature>
<dbReference type="GO" id="GO:0140359">
    <property type="term" value="F:ABC-type transporter activity"/>
    <property type="evidence" value="ECO:0007669"/>
    <property type="project" value="InterPro"/>
</dbReference>
<keyword evidence="4 6" id="KW-1133">Transmembrane helix</keyword>
<dbReference type="AlphaFoldDB" id="F5ZA99"/>
<feature type="compositionally biased region" description="Low complexity" evidence="7">
    <location>
        <begin position="255"/>
        <end position="266"/>
    </location>
</feature>
<comment type="similarity">
    <text evidence="2 6">Belongs to the ABC-2 integral membrane protein family.</text>
</comment>
<reference evidence="9 10" key="1">
    <citation type="journal article" date="2011" name="J. Bacteriol.">
        <title>Complete genome sequence of the polycyclic aromatic hydrocarbon-degrading bacterium Alteromonas sp. strain SN2.</title>
        <authorList>
            <person name="Jin H.M."/>
            <person name="Jeong H."/>
            <person name="Moon E.J."/>
            <person name="Math R.K."/>
            <person name="Lee K."/>
            <person name="Kim H.J."/>
            <person name="Jeon C.O."/>
            <person name="Oh T.K."/>
            <person name="Kim J.F."/>
        </authorList>
    </citation>
    <scope>NUCLEOTIDE SEQUENCE [LARGE SCALE GENOMIC DNA]</scope>
    <source>
        <strain evidence="10">JCM 17741 / KACC 18427 / KCTC 11700BP / SN2</strain>
    </source>
</reference>
<evidence type="ECO:0000256" key="6">
    <source>
        <dbReference type="RuleBase" id="RU361157"/>
    </source>
</evidence>
<dbReference type="OrthoDB" id="9255971at2"/>
<keyword evidence="6" id="KW-0813">Transport</keyword>
<dbReference type="PANTHER" id="PTHR43229:SF2">
    <property type="entry name" value="NODULATION PROTEIN J"/>
    <property type="match status" value="1"/>
</dbReference>
<proteinExistence type="inferred from homology"/>
<dbReference type="KEGG" id="alt:ambt_01175"/>
<dbReference type="EMBL" id="CP002339">
    <property type="protein sequence ID" value="AEF01790.1"/>
    <property type="molecule type" value="Genomic_DNA"/>
</dbReference>
<feature type="transmembrane region" description="Helical" evidence="6">
    <location>
        <begin position="175"/>
        <end position="194"/>
    </location>
</feature>